<dbReference type="GO" id="GO:0005743">
    <property type="term" value="C:mitochondrial inner membrane"/>
    <property type="evidence" value="ECO:0007669"/>
    <property type="project" value="TreeGrafter"/>
</dbReference>
<dbReference type="Proteomes" id="UP000050525">
    <property type="component" value="Unassembled WGS sequence"/>
</dbReference>
<proteinExistence type="predicted"/>
<gene>
    <name evidence="1" type="ORF">Y1Q_0008782</name>
</gene>
<reference evidence="1 2" key="1">
    <citation type="journal article" date="2012" name="Genome Biol.">
        <title>Sequencing three crocodilian genomes to illuminate the evolution of archosaurs and amniotes.</title>
        <authorList>
            <person name="St John J.A."/>
            <person name="Braun E.L."/>
            <person name="Isberg S.R."/>
            <person name="Miles L.G."/>
            <person name="Chong A.Y."/>
            <person name="Gongora J."/>
            <person name="Dalzell P."/>
            <person name="Moran C."/>
            <person name="Bed'hom B."/>
            <person name="Abzhanov A."/>
            <person name="Burgess S.C."/>
            <person name="Cooksey A.M."/>
            <person name="Castoe T.A."/>
            <person name="Crawford N.G."/>
            <person name="Densmore L.D."/>
            <person name="Drew J.C."/>
            <person name="Edwards S.V."/>
            <person name="Faircloth B.C."/>
            <person name="Fujita M.K."/>
            <person name="Greenwold M.J."/>
            <person name="Hoffmann F.G."/>
            <person name="Howard J.M."/>
            <person name="Iguchi T."/>
            <person name="Janes D.E."/>
            <person name="Khan S.Y."/>
            <person name="Kohno S."/>
            <person name="de Koning A.J."/>
            <person name="Lance S.L."/>
            <person name="McCarthy F.M."/>
            <person name="McCormack J.E."/>
            <person name="Merchant M.E."/>
            <person name="Peterson D.G."/>
            <person name="Pollock D.D."/>
            <person name="Pourmand N."/>
            <person name="Raney B.J."/>
            <person name="Roessler K.A."/>
            <person name="Sanford J.R."/>
            <person name="Sawyer R.H."/>
            <person name="Schmidt C.J."/>
            <person name="Triplett E.W."/>
            <person name="Tuberville T.D."/>
            <person name="Venegas-Anaya M."/>
            <person name="Howard J.T."/>
            <person name="Jarvis E.D."/>
            <person name="Guillette L.J.Jr."/>
            <person name="Glenn T.C."/>
            <person name="Green R.E."/>
            <person name="Ray D.A."/>
        </authorList>
    </citation>
    <scope>NUCLEOTIDE SEQUENCE [LARGE SCALE GENOMIC DNA]</scope>
    <source>
        <strain evidence="1">KSC_2009_1</strain>
    </source>
</reference>
<dbReference type="STRING" id="8496.A0A151N9X2"/>
<dbReference type="eggNOG" id="ENOG502QR8E">
    <property type="taxonomic scope" value="Eukaryota"/>
</dbReference>
<dbReference type="InterPro" id="IPR032710">
    <property type="entry name" value="NTF2-like_dom_sf"/>
</dbReference>
<dbReference type="KEGG" id="amj:102574898"/>
<keyword evidence="2" id="KW-1185">Reference proteome</keyword>
<name>A0A151N9X2_ALLMI</name>
<dbReference type="AlphaFoldDB" id="A0A151N9X2"/>
<comment type="caution">
    <text evidence="1">The sequence shown here is derived from an EMBL/GenBank/DDBJ whole genome shotgun (WGS) entry which is preliminary data.</text>
</comment>
<evidence type="ECO:0000313" key="2">
    <source>
        <dbReference type="Proteomes" id="UP000050525"/>
    </source>
</evidence>
<dbReference type="OrthoDB" id="7249367at2759"/>
<organism evidence="1 2">
    <name type="scientific">Alligator mississippiensis</name>
    <name type="common">American alligator</name>
    <dbReference type="NCBI Taxonomy" id="8496"/>
    <lineage>
        <taxon>Eukaryota</taxon>
        <taxon>Metazoa</taxon>
        <taxon>Chordata</taxon>
        <taxon>Craniata</taxon>
        <taxon>Vertebrata</taxon>
        <taxon>Euteleostomi</taxon>
        <taxon>Archelosauria</taxon>
        <taxon>Archosauria</taxon>
        <taxon>Crocodylia</taxon>
        <taxon>Alligatoridae</taxon>
        <taxon>Alligatorinae</taxon>
        <taxon>Alligator</taxon>
    </lineage>
</organism>
<protein>
    <recommendedName>
        <fullName evidence="3">M-AAA protease-interacting protein 1, mitochondrial</fullName>
    </recommendedName>
</protein>
<dbReference type="PANTHER" id="PTHR13333">
    <property type="entry name" value="M-AAA PROTEASE-INTERACTING PROTEIN 1, MITOCHONDRIAL"/>
    <property type="match status" value="1"/>
</dbReference>
<accession>A0A151N9X2</accession>
<evidence type="ECO:0008006" key="3">
    <source>
        <dbReference type="Google" id="ProtNLM"/>
    </source>
</evidence>
<dbReference type="PANTHER" id="PTHR13333:SF5">
    <property type="entry name" value="M-AAA PROTEASE-INTERACTING PROTEIN 1, MITOCHONDRIAL"/>
    <property type="match status" value="1"/>
</dbReference>
<dbReference type="GO" id="GO:0032979">
    <property type="term" value="P:protein insertion into mitochondrial inner membrane from matrix"/>
    <property type="evidence" value="ECO:0007669"/>
    <property type="project" value="TreeGrafter"/>
</dbReference>
<dbReference type="EMBL" id="AKHW03003682">
    <property type="protein sequence ID" value="KYO33632.1"/>
    <property type="molecule type" value="Genomic_DNA"/>
</dbReference>
<dbReference type="PhylomeDB" id="A0A151N9X2"/>
<evidence type="ECO:0000313" key="1">
    <source>
        <dbReference type="EMBL" id="KYO33632.1"/>
    </source>
</evidence>
<dbReference type="GO" id="GO:0043022">
    <property type="term" value="F:ribosome binding"/>
    <property type="evidence" value="ECO:0007669"/>
    <property type="project" value="TreeGrafter"/>
</dbReference>
<dbReference type="SUPFAM" id="SSF54427">
    <property type="entry name" value="NTF2-like"/>
    <property type="match status" value="1"/>
</dbReference>
<sequence length="233" mass="26529">MALPRALWRGPWPLRALLCPALPPAPRAGLRPPARSCSGDSGGGKARVRLRRGQISVEVVGIWQPRKWLRTRIRSFLIRTFLDHDFSLKDFTRGSKQAFALVSNQLSQCKLDLLEELVSKEVFQVWKERLALLSDDNKNALTVDMDKIMLAAAEDIHIYFDDSGRRFARILMGFWYFSSAVISEGSPVGAKVFSFGPEKAKLVVTAKYEFQREFTQGVKPDWTITWIEYPQLL</sequence>